<dbReference type="PROSITE" id="PS00211">
    <property type="entry name" value="ABC_TRANSPORTER_1"/>
    <property type="match status" value="1"/>
</dbReference>
<dbReference type="Proteomes" id="UP000664399">
    <property type="component" value="Unassembled WGS sequence"/>
</dbReference>
<evidence type="ECO:0000313" key="5">
    <source>
        <dbReference type="EMBL" id="MBO1329381.1"/>
    </source>
</evidence>
<comment type="caution">
    <text evidence="5">The sequence shown here is derived from an EMBL/GenBank/DDBJ whole genome shotgun (WGS) entry which is preliminary data.</text>
</comment>
<keyword evidence="6" id="KW-1185">Reference proteome</keyword>
<gene>
    <name evidence="5" type="ORF">J2D75_12950</name>
</gene>
<dbReference type="SUPFAM" id="SSF52540">
    <property type="entry name" value="P-loop containing nucleoside triphosphate hydrolases"/>
    <property type="match status" value="1"/>
</dbReference>
<dbReference type="InterPro" id="IPR050093">
    <property type="entry name" value="ABC_SmlMolc_Importer"/>
</dbReference>
<name>A0ABS3LPW2_9PROT</name>
<dbReference type="SUPFAM" id="SSF50331">
    <property type="entry name" value="MOP-like"/>
    <property type="match status" value="1"/>
</dbReference>
<dbReference type="InterPro" id="IPR003439">
    <property type="entry name" value="ABC_transporter-like_ATP-bd"/>
</dbReference>
<reference evidence="5 6" key="1">
    <citation type="submission" date="2021-03" db="EMBL/GenBank/DDBJ databases">
        <title>The complete genome sequence of Acetobacter suratthaniensis TBRC 1719.</title>
        <authorList>
            <person name="Charoenyingcharoen P."/>
            <person name="Yukphan P."/>
        </authorList>
    </citation>
    <scope>NUCLEOTIDE SEQUENCE [LARGE SCALE GENOMIC DNA]</scope>
    <source>
        <strain evidence="5 6">TBRC 1719</strain>
    </source>
</reference>
<dbReference type="InterPro" id="IPR003593">
    <property type="entry name" value="AAA+_ATPase"/>
</dbReference>
<organism evidence="5 6">
    <name type="scientific">Acetobacter suratthaniensis</name>
    <dbReference type="NCBI Taxonomy" id="1502841"/>
    <lineage>
        <taxon>Bacteria</taxon>
        <taxon>Pseudomonadati</taxon>
        <taxon>Pseudomonadota</taxon>
        <taxon>Alphaproteobacteria</taxon>
        <taxon>Acetobacterales</taxon>
        <taxon>Acetobacteraceae</taxon>
        <taxon>Acetobacter</taxon>
    </lineage>
</organism>
<proteinExistence type="predicted"/>
<dbReference type="Pfam" id="PF08402">
    <property type="entry name" value="TOBE_2"/>
    <property type="match status" value="1"/>
</dbReference>
<dbReference type="PANTHER" id="PTHR42781">
    <property type="entry name" value="SPERMIDINE/PUTRESCINE IMPORT ATP-BINDING PROTEIN POTA"/>
    <property type="match status" value="1"/>
</dbReference>
<dbReference type="EMBL" id="JAFVMG010000019">
    <property type="protein sequence ID" value="MBO1329381.1"/>
    <property type="molecule type" value="Genomic_DNA"/>
</dbReference>
<dbReference type="InterPro" id="IPR027417">
    <property type="entry name" value="P-loop_NTPase"/>
</dbReference>
<dbReference type="Pfam" id="PF00005">
    <property type="entry name" value="ABC_tran"/>
    <property type="match status" value="1"/>
</dbReference>
<dbReference type="PANTHER" id="PTHR42781:SF4">
    <property type="entry name" value="SPERMIDINE_PUTRESCINE IMPORT ATP-BINDING PROTEIN POTA"/>
    <property type="match status" value="1"/>
</dbReference>
<evidence type="ECO:0000256" key="1">
    <source>
        <dbReference type="ARBA" id="ARBA00022448"/>
    </source>
</evidence>
<dbReference type="SMART" id="SM00382">
    <property type="entry name" value="AAA"/>
    <property type="match status" value="1"/>
</dbReference>
<dbReference type="InterPro" id="IPR013611">
    <property type="entry name" value="Transp-assoc_OB_typ2"/>
</dbReference>
<keyword evidence="2" id="KW-0547">Nucleotide-binding</keyword>
<dbReference type="PROSITE" id="PS50893">
    <property type="entry name" value="ABC_TRANSPORTER_2"/>
    <property type="match status" value="1"/>
</dbReference>
<protein>
    <submittedName>
        <fullName evidence="5">ABC transporter ATP-binding protein</fullName>
    </submittedName>
</protein>
<dbReference type="Gene3D" id="3.40.50.300">
    <property type="entry name" value="P-loop containing nucleotide triphosphate hydrolases"/>
    <property type="match status" value="1"/>
</dbReference>
<feature type="domain" description="ABC transporter" evidence="4">
    <location>
        <begin position="1"/>
        <end position="210"/>
    </location>
</feature>
<dbReference type="InterPro" id="IPR008995">
    <property type="entry name" value="Mo/tungstate-bd_C_term_dom"/>
</dbReference>
<dbReference type="GO" id="GO:0005524">
    <property type="term" value="F:ATP binding"/>
    <property type="evidence" value="ECO:0007669"/>
    <property type="project" value="UniProtKB-KW"/>
</dbReference>
<accession>A0ABS3LPW2</accession>
<keyword evidence="3 5" id="KW-0067">ATP-binding</keyword>
<evidence type="ECO:0000256" key="3">
    <source>
        <dbReference type="ARBA" id="ARBA00022840"/>
    </source>
</evidence>
<evidence type="ECO:0000256" key="2">
    <source>
        <dbReference type="ARBA" id="ARBA00022741"/>
    </source>
</evidence>
<sequence length="328" mass="36071">MLERGRMLTLLGPSGCGKTTLLRMLAGLTIPDSGLVLIGGRSMVGVPLHKRNMGMVFQSYALFPHLNVVRNIAFGLEVRGLSDTARRRRVGDMIDLMHLGGLEHRRVSDLSGGQRQRVALARALAIEPDILLLDEPLANLDIKLRGIMRDEIRTLQRRLGITSVFVTHDQEEALSIADVVAVMSGGHIRQIGTPVEIYDRPSCRFVASFIGRGNFLSARYFAPLCADVDGLGRMPLPDNIRPWNGTGTLFVRPHHIHLGAPQAGAYSCTARVEDIVYAGDRYIITTQAGQQRLCVEQPAPLPAGISIGQDIPLSWLPRDTRFVWEDGT</sequence>
<dbReference type="InterPro" id="IPR017871">
    <property type="entry name" value="ABC_transporter-like_CS"/>
</dbReference>
<dbReference type="Gene3D" id="2.40.50.100">
    <property type="match status" value="1"/>
</dbReference>
<keyword evidence="1" id="KW-0813">Transport</keyword>
<evidence type="ECO:0000259" key="4">
    <source>
        <dbReference type="PROSITE" id="PS50893"/>
    </source>
</evidence>
<evidence type="ECO:0000313" key="6">
    <source>
        <dbReference type="Proteomes" id="UP000664399"/>
    </source>
</evidence>